<feature type="domain" description="Fibrinogen C-terminal" evidence="8">
    <location>
        <begin position="909"/>
        <end position="1124"/>
    </location>
</feature>
<protein>
    <recommendedName>
        <fullName evidence="11">Tenascin</fullName>
    </recommendedName>
</protein>
<feature type="compositionally biased region" description="Polar residues" evidence="6">
    <location>
        <begin position="461"/>
        <end position="472"/>
    </location>
</feature>
<keyword evidence="2" id="KW-0272">Extracellular matrix</keyword>
<dbReference type="InterPro" id="IPR013783">
    <property type="entry name" value="Ig-like_fold"/>
</dbReference>
<name>A0A8C4ZAZ5_GADMO</name>
<dbReference type="Gene3D" id="2.60.40.10">
    <property type="entry name" value="Immunoglobulins"/>
    <property type="match status" value="4"/>
</dbReference>
<keyword evidence="3" id="KW-0245">EGF-like domain</keyword>
<dbReference type="Gene3D" id="3.90.215.10">
    <property type="entry name" value="Gamma Fibrinogen, chain A, domain 1"/>
    <property type="match status" value="1"/>
</dbReference>
<dbReference type="GO" id="GO:0031175">
    <property type="term" value="P:neuron projection development"/>
    <property type="evidence" value="ECO:0007669"/>
    <property type="project" value="TreeGrafter"/>
</dbReference>
<evidence type="ECO:0000256" key="4">
    <source>
        <dbReference type="ARBA" id="ARBA00022729"/>
    </source>
</evidence>
<dbReference type="InterPro" id="IPR036116">
    <property type="entry name" value="FN3_sf"/>
</dbReference>
<dbReference type="AlphaFoldDB" id="A0A8C4ZAZ5"/>
<dbReference type="SMART" id="SM00060">
    <property type="entry name" value="FN3"/>
    <property type="match status" value="4"/>
</dbReference>
<comment type="subcellular location">
    <subcellularLocation>
        <location evidence="1">Secreted</location>
        <location evidence="1">Extracellular space</location>
        <location evidence="1">Extracellular matrix</location>
    </subcellularLocation>
</comment>
<dbReference type="SMART" id="SM00186">
    <property type="entry name" value="FBG"/>
    <property type="match status" value="1"/>
</dbReference>
<proteinExistence type="predicted"/>
<keyword evidence="4" id="KW-0732">Signal</keyword>
<dbReference type="PROSITE" id="PS50853">
    <property type="entry name" value="FN3"/>
    <property type="match status" value="2"/>
</dbReference>
<dbReference type="InterPro" id="IPR036056">
    <property type="entry name" value="Fibrinogen-like_C"/>
</dbReference>
<accession>A0A8C4ZAZ5</accession>
<keyword evidence="2" id="KW-0964">Secreted</keyword>
<dbReference type="Ensembl" id="ENSGMOT00000010269.2">
    <property type="protein sequence ID" value="ENSGMOP00000010000.2"/>
    <property type="gene ID" value="ENSGMOG00000009354.2"/>
</dbReference>
<evidence type="ECO:0000259" key="8">
    <source>
        <dbReference type="PROSITE" id="PS51406"/>
    </source>
</evidence>
<feature type="region of interest" description="Disordered" evidence="6">
    <location>
        <begin position="438"/>
        <end position="480"/>
    </location>
</feature>
<reference evidence="9" key="1">
    <citation type="submission" date="2025-08" db="UniProtKB">
        <authorList>
            <consortium name="Ensembl"/>
        </authorList>
    </citation>
    <scope>IDENTIFICATION</scope>
</reference>
<dbReference type="InterPro" id="IPR014716">
    <property type="entry name" value="Fibrinogen_a/b/g_C_1"/>
</dbReference>
<dbReference type="PANTHER" id="PTHR46708">
    <property type="entry name" value="TENASCIN"/>
    <property type="match status" value="1"/>
</dbReference>
<dbReference type="InterPro" id="IPR002181">
    <property type="entry name" value="Fibrinogen_a/b/g_C_dom"/>
</dbReference>
<feature type="domain" description="Fibronectin type-III" evidence="7">
    <location>
        <begin position="823"/>
        <end position="912"/>
    </location>
</feature>
<evidence type="ECO:0000256" key="2">
    <source>
        <dbReference type="ARBA" id="ARBA00022530"/>
    </source>
</evidence>
<reference evidence="9" key="2">
    <citation type="submission" date="2025-09" db="UniProtKB">
        <authorList>
            <consortium name="Ensembl"/>
        </authorList>
    </citation>
    <scope>IDENTIFICATION</scope>
</reference>
<dbReference type="NCBIfam" id="NF040941">
    <property type="entry name" value="GGGWT_bact"/>
    <property type="match status" value="1"/>
</dbReference>
<dbReference type="OMA" id="GCETEMA"/>
<dbReference type="SUPFAM" id="SSF49265">
    <property type="entry name" value="Fibronectin type III"/>
    <property type="match status" value="3"/>
</dbReference>
<keyword evidence="5" id="KW-0677">Repeat</keyword>
<sequence>MVHAFLKLSCCCYISEGDKGKVKTNVEMVKIPQDKNTKAEQTLSQKKVQTLTLATPGKVSTVKTQARQATTAAKINTKNSASARKSVQLTVGQVLLKHKGTKQEEARKGRTTVLASKELPPKSEAKQVMMKEGVMAKAHATAGQLQDQPQTNVTLGAQEVTNGTAKVQTLLTKAIETSDVKKSLHPSTLAEKDVTQSSAHTLIKEVKTGSVNNSHVVQTVDNKKTQTTKISSGKAILSRTTAGKDKQTTSVKTLSSDVKPALTLAKTVLSTATKNATGGNTTGKDKQVSAVDHITTVKTHSSGVKTVVSTASKTVKTTGTTDSKDKPTTSVSQKTSLKTLSDLKPNTETTILTEVRTTQSRVTKPATGRGTTTITKDKSATSVLTSDLTTLVNQSADAKSTKDTPVDPFLVTKSSTTNATLSAKDKPTPTANHTAVIKSHGDGKAAKTQTSKVGSGKAKGTQKSQTSVNVTSVEHGEASAKETLVQVTGDTATQQHTSRKSGGGLGSVKVSNVSSYSFTLTWSAPAGMFKNFTVIRREQRMEAEGTVDEEAADGQPGIDDMATTPSKNTTAGQALMENTDATASSAKATGSIGKAEEQRISLVLPGNVRAVGFDHLQANTRYLLQIFGTASGRRSKIHRTSITTGPEPPTEMVFSNVTESSVTVSWSKPKSAFTGFRVTYTNSITGESSFEAVEFQHSHVVLSHLGAGSSYIITVTTSQGHAQSDALTSHITTVPAPPLQFRVVDVTDTRALLRWTPSPGRVDRFIISYESAKIPNVTVTVMVSGRAVEHQLRALQRGTVYRVKALSQKNSFQSQAVSTTFTTASTVKPSAVGPRSAVITWKTSSISYQRYRITYHVVGEESKEVILDPTVTEYRLTRLQPASRYVVLVQGERDGLYTSVVTSEFVTGTLRFPSPADCSEELQNGARPSGEADIYPQGREGGAQRVYCDMETDGGGWTVFQRRMNGNTDFYRSWSEYRVGFGNVSQEFWIGNELLHHLTQAGPMAMRVELRAENETAYAHYSTFSVASEENHYSLQLSGFTGTAGDSMKYHNGRPFSTNDRDPDPLGIHCARAYMGGWWYKNCYKTNLNGLYGVSSNNQGVVWIDWKGKDSSLPSTEMKIRPAAFSPSTAQG</sequence>
<dbReference type="InterPro" id="IPR003961">
    <property type="entry name" value="FN3_dom"/>
</dbReference>
<evidence type="ECO:0000256" key="3">
    <source>
        <dbReference type="ARBA" id="ARBA00022536"/>
    </source>
</evidence>
<evidence type="ECO:0000313" key="10">
    <source>
        <dbReference type="Proteomes" id="UP000694546"/>
    </source>
</evidence>
<dbReference type="Pfam" id="PF00041">
    <property type="entry name" value="fn3"/>
    <property type="match status" value="3"/>
</dbReference>
<dbReference type="CDD" id="cd00087">
    <property type="entry name" value="FReD"/>
    <property type="match status" value="1"/>
</dbReference>
<dbReference type="Proteomes" id="UP000694546">
    <property type="component" value="Chromosome 6"/>
</dbReference>
<dbReference type="InterPro" id="IPR050991">
    <property type="entry name" value="ECM_Regulatory_Proteins"/>
</dbReference>
<dbReference type="CDD" id="cd00063">
    <property type="entry name" value="FN3"/>
    <property type="match status" value="3"/>
</dbReference>
<dbReference type="PROSITE" id="PS51406">
    <property type="entry name" value="FIBRINOGEN_C_2"/>
    <property type="match status" value="1"/>
</dbReference>
<dbReference type="GeneTree" id="ENSGT00940000155565"/>
<feature type="region of interest" description="Disordered" evidence="6">
    <location>
        <begin position="356"/>
        <end position="375"/>
    </location>
</feature>
<feature type="region of interest" description="Disordered" evidence="6">
    <location>
        <begin position="543"/>
        <end position="568"/>
    </location>
</feature>
<evidence type="ECO:0000256" key="5">
    <source>
        <dbReference type="ARBA" id="ARBA00022737"/>
    </source>
</evidence>
<evidence type="ECO:0008006" key="11">
    <source>
        <dbReference type="Google" id="ProtNLM"/>
    </source>
</evidence>
<evidence type="ECO:0000256" key="1">
    <source>
        <dbReference type="ARBA" id="ARBA00004498"/>
    </source>
</evidence>
<dbReference type="GO" id="GO:0030155">
    <property type="term" value="P:regulation of cell adhesion"/>
    <property type="evidence" value="ECO:0007669"/>
    <property type="project" value="TreeGrafter"/>
</dbReference>
<evidence type="ECO:0000259" key="7">
    <source>
        <dbReference type="PROSITE" id="PS50853"/>
    </source>
</evidence>
<dbReference type="PANTHER" id="PTHR46708:SF1">
    <property type="entry name" value="TENASCIN"/>
    <property type="match status" value="1"/>
</dbReference>
<evidence type="ECO:0000256" key="6">
    <source>
        <dbReference type="SAM" id="MobiDB-lite"/>
    </source>
</evidence>
<dbReference type="GO" id="GO:0005615">
    <property type="term" value="C:extracellular space"/>
    <property type="evidence" value="ECO:0007669"/>
    <property type="project" value="TreeGrafter"/>
</dbReference>
<evidence type="ECO:0000313" key="9">
    <source>
        <dbReference type="Ensembl" id="ENSGMOP00000010000.2"/>
    </source>
</evidence>
<dbReference type="SUPFAM" id="SSF56496">
    <property type="entry name" value="Fibrinogen C-terminal domain-like"/>
    <property type="match status" value="1"/>
</dbReference>
<feature type="domain" description="Fibronectin type-III" evidence="7">
    <location>
        <begin position="648"/>
        <end position="737"/>
    </location>
</feature>
<keyword evidence="10" id="KW-1185">Reference proteome</keyword>
<organism evidence="9 10">
    <name type="scientific">Gadus morhua</name>
    <name type="common">Atlantic cod</name>
    <dbReference type="NCBI Taxonomy" id="8049"/>
    <lineage>
        <taxon>Eukaryota</taxon>
        <taxon>Metazoa</taxon>
        <taxon>Chordata</taxon>
        <taxon>Craniata</taxon>
        <taxon>Vertebrata</taxon>
        <taxon>Euteleostomi</taxon>
        <taxon>Actinopterygii</taxon>
        <taxon>Neopterygii</taxon>
        <taxon>Teleostei</taxon>
        <taxon>Neoteleostei</taxon>
        <taxon>Acanthomorphata</taxon>
        <taxon>Zeiogadaria</taxon>
        <taxon>Gadariae</taxon>
        <taxon>Gadiformes</taxon>
        <taxon>Gadoidei</taxon>
        <taxon>Gadidae</taxon>
        <taxon>Gadus</taxon>
    </lineage>
</organism>
<dbReference type="Pfam" id="PF00147">
    <property type="entry name" value="Fibrinogen_C"/>
    <property type="match status" value="1"/>
</dbReference>